<evidence type="ECO:0000256" key="2">
    <source>
        <dbReference type="ARBA" id="ARBA00022741"/>
    </source>
</evidence>
<dbReference type="InterPro" id="IPR051120">
    <property type="entry name" value="ABC_AA/LPS_Transport"/>
</dbReference>
<keyword evidence="2" id="KW-0547">Nucleotide-binding</keyword>
<keyword evidence="3 5" id="KW-0067">ATP-binding</keyword>
<evidence type="ECO:0000313" key="6">
    <source>
        <dbReference type="Proteomes" id="UP001596380"/>
    </source>
</evidence>
<name>A0ABW2CDX4_9ACTN</name>
<dbReference type="InterPro" id="IPR027417">
    <property type="entry name" value="P-loop_NTPase"/>
</dbReference>
<dbReference type="InterPro" id="IPR003593">
    <property type="entry name" value="AAA+_ATPase"/>
</dbReference>
<keyword evidence="1" id="KW-0813">Transport</keyword>
<sequence>MADGALLRGTGIGKRYGGVTALDGVDVEVRAGEVLGLIGPNGAGKTTLMDVVSGAQDLDAGTLTLAGRPLAGAPWRRARLGLARTFQHPQLASELTVAENVLTGRLAARHSSVRGMAASMLRGLLSTATGRDECARLAADMGLDDPGRLAGELTLGEKRVLEVVRALAQDPQVMLLDEPFAGADATGIAAIMEAIRTVRRRGHGVVLIDHSVDLVASLAERVVLLDSGRVVFEGTPEECLASSEMRAVYFGGGYDRT</sequence>
<comment type="caution">
    <text evidence="5">The sequence shown here is derived from an EMBL/GenBank/DDBJ whole genome shotgun (WGS) entry which is preliminary data.</text>
</comment>
<evidence type="ECO:0000259" key="4">
    <source>
        <dbReference type="PROSITE" id="PS50893"/>
    </source>
</evidence>
<dbReference type="GO" id="GO:0005524">
    <property type="term" value="F:ATP binding"/>
    <property type="evidence" value="ECO:0007669"/>
    <property type="project" value="UniProtKB-KW"/>
</dbReference>
<dbReference type="PANTHER" id="PTHR45772">
    <property type="entry name" value="CONSERVED COMPONENT OF ABC TRANSPORTER FOR NATURAL AMINO ACIDS-RELATED"/>
    <property type="match status" value="1"/>
</dbReference>
<dbReference type="SUPFAM" id="SSF52540">
    <property type="entry name" value="P-loop containing nucleoside triphosphate hydrolases"/>
    <property type="match status" value="1"/>
</dbReference>
<evidence type="ECO:0000256" key="1">
    <source>
        <dbReference type="ARBA" id="ARBA00022448"/>
    </source>
</evidence>
<accession>A0ABW2CDX4</accession>
<feature type="domain" description="ABC transporter" evidence="4">
    <location>
        <begin position="7"/>
        <end position="252"/>
    </location>
</feature>
<dbReference type="PANTHER" id="PTHR45772:SF2">
    <property type="entry name" value="ABC TRANSPORTER ATP-BINDING PROTEIN"/>
    <property type="match status" value="1"/>
</dbReference>
<gene>
    <name evidence="5" type="ORF">ACFQKB_05300</name>
</gene>
<protein>
    <submittedName>
        <fullName evidence="5">ABC transporter ATP-binding protein</fullName>
    </submittedName>
</protein>
<evidence type="ECO:0000313" key="5">
    <source>
        <dbReference type="EMBL" id="MFC6879180.1"/>
    </source>
</evidence>
<dbReference type="InterPro" id="IPR003439">
    <property type="entry name" value="ABC_transporter-like_ATP-bd"/>
</dbReference>
<dbReference type="EMBL" id="JBHSXS010000002">
    <property type="protein sequence ID" value="MFC6879180.1"/>
    <property type="molecule type" value="Genomic_DNA"/>
</dbReference>
<dbReference type="PROSITE" id="PS50893">
    <property type="entry name" value="ABC_TRANSPORTER_2"/>
    <property type="match status" value="1"/>
</dbReference>
<dbReference type="SMART" id="SM00382">
    <property type="entry name" value="AAA"/>
    <property type="match status" value="1"/>
</dbReference>
<proteinExistence type="predicted"/>
<reference evidence="6" key="1">
    <citation type="journal article" date="2019" name="Int. J. Syst. Evol. Microbiol.">
        <title>The Global Catalogue of Microorganisms (GCM) 10K type strain sequencing project: providing services to taxonomists for standard genome sequencing and annotation.</title>
        <authorList>
            <consortium name="The Broad Institute Genomics Platform"/>
            <consortium name="The Broad Institute Genome Sequencing Center for Infectious Disease"/>
            <person name="Wu L."/>
            <person name="Ma J."/>
        </authorList>
    </citation>
    <scope>NUCLEOTIDE SEQUENCE [LARGE SCALE GENOMIC DNA]</scope>
    <source>
        <strain evidence="6">JCM 3369</strain>
    </source>
</reference>
<dbReference type="RefSeq" id="WP_160823865.1">
    <property type="nucleotide sequence ID" value="NZ_JBHSXS010000002.1"/>
</dbReference>
<keyword evidence="6" id="KW-1185">Reference proteome</keyword>
<evidence type="ECO:0000256" key="3">
    <source>
        <dbReference type="ARBA" id="ARBA00022840"/>
    </source>
</evidence>
<dbReference type="Proteomes" id="UP001596380">
    <property type="component" value="Unassembled WGS sequence"/>
</dbReference>
<dbReference type="Gene3D" id="3.40.50.300">
    <property type="entry name" value="P-loop containing nucleotide triphosphate hydrolases"/>
    <property type="match status" value="1"/>
</dbReference>
<organism evidence="5 6">
    <name type="scientific">Actinomadura yumaensis</name>
    <dbReference type="NCBI Taxonomy" id="111807"/>
    <lineage>
        <taxon>Bacteria</taxon>
        <taxon>Bacillati</taxon>
        <taxon>Actinomycetota</taxon>
        <taxon>Actinomycetes</taxon>
        <taxon>Streptosporangiales</taxon>
        <taxon>Thermomonosporaceae</taxon>
        <taxon>Actinomadura</taxon>
    </lineage>
</organism>
<dbReference type="Pfam" id="PF00005">
    <property type="entry name" value="ABC_tran"/>
    <property type="match status" value="1"/>
</dbReference>